<reference evidence="4 5" key="1">
    <citation type="journal article" date="2011" name="J. Bacteriol.">
        <title>Genome sequence of Microbacterium testaceum StLB037, an N-acylhomoserine lactone-degrading bacterium isolated from potato leaves.</title>
        <authorList>
            <person name="Morohoshi T."/>
            <person name="Wang W.-Z."/>
            <person name="Someya N."/>
            <person name="Ikeda T."/>
        </authorList>
    </citation>
    <scope>NUCLEOTIDE SEQUENCE [LARGE SCALE GENOMIC DNA]</scope>
    <source>
        <strain evidence="4 5">StLB037</strain>
    </source>
</reference>
<dbReference type="GO" id="GO:0016878">
    <property type="term" value="F:acid-thiol ligase activity"/>
    <property type="evidence" value="ECO:0007669"/>
    <property type="project" value="UniProtKB-ARBA"/>
</dbReference>
<dbReference type="PANTHER" id="PTHR43767:SF1">
    <property type="entry name" value="NONRIBOSOMAL PEPTIDE SYNTHASE PES1 (EUROFUNG)-RELATED"/>
    <property type="match status" value="1"/>
</dbReference>
<proteinExistence type="predicted"/>
<evidence type="ECO:0000259" key="3">
    <source>
        <dbReference type="Pfam" id="PF13193"/>
    </source>
</evidence>
<accession>E8NG97</accession>
<dbReference type="PANTHER" id="PTHR43767">
    <property type="entry name" value="LONG-CHAIN-FATTY-ACID--COA LIGASE"/>
    <property type="match status" value="1"/>
</dbReference>
<dbReference type="HOGENOM" id="CLU_000022_59_7_11"/>
<dbReference type="Gene3D" id="2.30.38.10">
    <property type="entry name" value="Luciferase, Domain 3"/>
    <property type="match status" value="1"/>
</dbReference>
<dbReference type="KEGG" id="mts:MTES_3604"/>
<dbReference type="Pfam" id="PF13193">
    <property type="entry name" value="AMP-binding_C"/>
    <property type="match status" value="1"/>
</dbReference>
<reference key="2">
    <citation type="submission" date="2011-02" db="EMBL/GenBank/DDBJ databases">
        <title>Genome sequence of Microbacterium testaceum StLB037.</title>
        <authorList>
            <person name="Morohoshi T."/>
            <person name="Wang W.Z."/>
            <person name="Someya N."/>
            <person name="Ikeda T."/>
        </authorList>
    </citation>
    <scope>NUCLEOTIDE SEQUENCE</scope>
    <source>
        <strain>StLB037</strain>
    </source>
</reference>
<dbReference type="InterPro" id="IPR025110">
    <property type="entry name" value="AMP-bd_C"/>
</dbReference>
<evidence type="ECO:0000256" key="1">
    <source>
        <dbReference type="ARBA" id="ARBA00022598"/>
    </source>
</evidence>
<dbReference type="Pfam" id="PF00501">
    <property type="entry name" value="AMP-binding"/>
    <property type="match status" value="1"/>
</dbReference>
<evidence type="ECO:0000313" key="5">
    <source>
        <dbReference type="Proteomes" id="UP000008975"/>
    </source>
</evidence>
<organism evidence="4 5">
    <name type="scientific">Microbacterium testaceum (strain StLB037)</name>
    <dbReference type="NCBI Taxonomy" id="979556"/>
    <lineage>
        <taxon>Bacteria</taxon>
        <taxon>Bacillati</taxon>
        <taxon>Actinomycetota</taxon>
        <taxon>Actinomycetes</taxon>
        <taxon>Micrococcales</taxon>
        <taxon>Microbacteriaceae</taxon>
        <taxon>Microbacterium</taxon>
    </lineage>
</organism>
<dbReference type="Gene3D" id="3.30.300.30">
    <property type="match status" value="1"/>
</dbReference>
<dbReference type="InterPro" id="IPR050237">
    <property type="entry name" value="ATP-dep_AMP-bd_enzyme"/>
</dbReference>
<keyword evidence="1" id="KW-0436">Ligase</keyword>
<dbReference type="Proteomes" id="UP000008975">
    <property type="component" value="Chromosome"/>
</dbReference>
<dbReference type="RefSeq" id="WP_013586690.1">
    <property type="nucleotide sequence ID" value="NC_015125.1"/>
</dbReference>
<dbReference type="InterPro" id="IPR020845">
    <property type="entry name" value="AMP-binding_CS"/>
</dbReference>
<sequence>MKTREGTTPWPTEVADRYRAEGLWQGRTLGDAFAAAASRHPERIALVNGDLSLTYAEVHDRVEACAARLIERGLAPDDRVVVQLPNHWTFVVLTLACLRVGVVPVMALPAHREHELRHLISASEAVALVTPDTLRDFDHLALARALRASSPTVREVIVLGDVTDQPDTVSLTALCAPSDDATRGRTLPTPDAADVAVFLLSGGTTGLPKLIARTHDDYLCNILLTSPPAAVDRDTVYLATLPMGHNFPLACPGILGTLLAGGTVVPLGSPRPERAFAAIERYGVTHTAAVPAVVASWLDHAGAVGFDALRSLRVLQVGGARLADELAERVVRGLPGTLQQVFGMAEGLINVTRLDDPVEVVVGTQGRPVSPFDEVRVVDETTGREVAPGEPGVLLTRGPYTPRGYYDAPEANARSFTPDGFYITGDIVRQRPDGNLVVEGRSKDMINRGGENISAEEVENLVYGLAAVRLAAAVAMPHDTLGETVCLFAVLHDGHALDLGSVRAHFDRAGVAAFKRPDHLVTVDELPLTKVGKIDKKALRERLAAERTTELAASDGLVR</sequence>
<dbReference type="STRING" id="979556.MTES_3604"/>
<protein>
    <submittedName>
        <fullName evidence="4">Peptide arylation enzyme</fullName>
    </submittedName>
</protein>
<feature type="domain" description="AMP-dependent synthetase/ligase" evidence="2">
    <location>
        <begin position="33"/>
        <end position="406"/>
    </location>
</feature>
<dbReference type="PROSITE" id="PS00455">
    <property type="entry name" value="AMP_BINDING"/>
    <property type="match status" value="1"/>
</dbReference>
<evidence type="ECO:0000313" key="4">
    <source>
        <dbReference type="EMBL" id="BAJ76568.1"/>
    </source>
</evidence>
<name>E8NG97_MICTS</name>
<dbReference type="FunFam" id="2.30.38.10:FF:000003">
    <property type="entry name" value="Vibriobactin-specific 2,3-dihydroxybenzoate-AMP ligase"/>
    <property type="match status" value="1"/>
</dbReference>
<dbReference type="SUPFAM" id="SSF56801">
    <property type="entry name" value="Acetyl-CoA synthetase-like"/>
    <property type="match status" value="1"/>
</dbReference>
<gene>
    <name evidence="4" type="ordered locus">MTES_3604</name>
</gene>
<dbReference type="InterPro" id="IPR045851">
    <property type="entry name" value="AMP-bd_C_sf"/>
</dbReference>
<feature type="domain" description="AMP-binding enzyme C-terminal" evidence="3">
    <location>
        <begin position="457"/>
        <end position="533"/>
    </location>
</feature>
<dbReference type="Gene3D" id="3.40.50.980">
    <property type="match status" value="2"/>
</dbReference>
<dbReference type="InterPro" id="IPR000873">
    <property type="entry name" value="AMP-dep_synth/lig_dom"/>
</dbReference>
<evidence type="ECO:0000259" key="2">
    <source>
        <dbReference type="Pfam" id="PF00501"/>
    </source>
</evidence>
<dbReference type="eggNOG" id="COG1021">
    <property type="taxonomic scope" value="Bacteria"/>
</dbReference>
<dbReference type="OrthoDB" id="9803968at2"/>
<dbReference type="EMBL" id="AP012052">
    <property type="protein sequence ID" value="BAJ76568.1"/>
    <property type="molecule type" value="Genomic_DNA"/>
</dbReference>
<dbReference type="AlphaFoldDB" id="E8NG97"/>